<evidence type="ECO:0000256" key="5">
    <source>
        <dbReference type="ARBA" id="ARBA00023136"/>
    </source>
</evidence>
<dbReference type="AlphaFoldDB" id="A0A443ZQJ8"/>
<feature type="transmembrane region" description="Helical" evidence="6">
    <location>
        <begin position="150"/>
        <end position="171"/>
    </location>
</feature>
<evidence type="ECO:0000256" key="1">
    <source>
        <dbReference type="ARBA" id="ARBA00004651"/>
    </source>
</evidence>
<name>A0A443ZQJ8_9PSED</name>
<comment type="subcellular location">
    <subcellularLocation>
        <location evidence="1">Cell membrane</location>
        <topology evidence="1">Multi-pass membrane protein</topology>
    </subcellularLocation>
</comment>
<feature type="transmembrane region" description="Helical" evidence="6">
    <location>
        <begin position="346"/>
        <end position="367"/>
    </location>
</feature>
<feature type="transmembrane region" description="Helical" evidence="6">
    <location>
        <begin position="42"/>
        <end position="61"/>
    </location>
</feature>
<feature type="transmembrane region" description="Helical" evidence="6">
    <location>
        <begin position="191"/>
        <end position="211"/>
    </location>
</feature>
<dbReference type="RefSeq" id="WP_128324967.1">
    <property type="nucleotide sequence ID" value="NZ_QJRG01000047.1"/>
</dbReference>
<feature type="transmembrane region" description="Helical" evidence="6">
    <location>
        <begin position="81"/>
        <end position="100"/>
    </location>
</feature>
<feature type="transmembrane region" description="Helical" evidence="6">
    <location>
        <begin position="388"/>
        <end position="406"/>
    </location>
</feature>
<dbReference type="Gene3D" id="1.20.1740.10">
    <property type="entry name" value="Amino acid/polyamine transporter I"/>
    <property type="match status" value="1"/>
</dbReference>
<evidence type="ECO:0000313" key="7">
    <source>
        <dbReference type="EMBL" id="RWU21366.1"/>
    </source>
</evidence>
<evidence type="ECO:0000256" key="6">
    <source>
        <dbReference type="SAM" id="Phobius"/>
    </source>
</evidence>
<keyword evidence="5 6" id="KW-0472">Membrane</keyword>
<dbReference type="GO" id="GO:0022857">
    <property type="term" value="F:transmembrane transporter activity"/>
    <property type="evidence" value="ECO:0007669"/>
    <property type="project" value="InterPro"/>
</dbReference>
<gene>
    <name evidence="7" type="ORF">DM813_19490</name>
</gene>
<feature type="transmembrane region" description="Helical" evidence="6">
    <location>
        <begin position="320"/>
        <end position="340"/>
    </location>
</feature>
<evidence type="ECO:0000256" key="4">
    <source>
        <dbReference type="ARBA" id="ARBA00022989"/>
    </source>
</evidence>
<evidence type="ECO:0000256" key="2">
    <source>
        <dbReference type="ARBA" id="ARBA00022475"/>
    </source>
</evidence>
<reference evidence="7 8" key="1">
    <citation type="submission" date="2018-06" db="EMBL/GenBank/DDBJ databases">
        <title>Bacteria isolated from soil of Wuhan.</title>
        <authorList>
            <person name="Wei X."/>
            <person name="Chunhua H."/>
        </authorList>
    </citation>
    <scope>NUCLEOTIDE SEQUENCE [LARGE SCALE GENOMIC DNA]</scope>
    <source>
        <strain evidence="8">xwS2</strain>
    </source>
</reference>
<dbReference type="PANTHER" id="PTHR42770:SF12">
    <property type="entry name" value="AMINO ACID TRANSPORTER"/>
    <property type="match status" value="1"/>
</dbReference>
<proteinExistence type="predicted"/>
<dbReference type="InterPro" id="IPR050367">
    <property type="entry name" value="APC_superfamily"/>
</dbReference>
<sequence>MSSLKLSRSLGFWAAYSTSVGLVVSGTAMVALGNGYGVSGPAFSVVALLALVVILCIAMSYSELAAMLPGAGMVGEYTLPALGKLPALFAVLAGYIVLVGTDGGTNMIIGGQSLERLTGWPWYLFSLGILAVLVAINLKGVDLFGRVQTTLAIAMMLMLGLVGVWGLSGFQTAPQLAEQPAFSVLSWQDQLGHLSLAIWLFIGMEFVAPLAEEVKNPGRTIPLAMIFGCASIWLVDLLFGLSITRYLSLEELAASTIPHVDGAAAMLGQPGLILMGSISILAAVTTCDTYLIAVPRMLYGLSREGMLPKIFSWLHPTARTPWFSIFFVVALILIVLLYAMANHADIALITMMISVACTTWLMSYLIAQVNVLVLRARYPNAHRPFKTPLYPLPQLVGIAACLYMIGSLVADAQVLGIAVVCSALILAFGVIYLKKTGQALFQPVPLEEVLRRIVHRSESIDEPAEGVESALLAQLKRQ</sequence>
<dbReference type="Pfam" id="PF13520">
    <property type="entry name" value="AA_permease_2"/>
    <property type="match status" value="1"/>
</dbReference>
<dbReference type="PANTHER" id="PTHR42770">
    <property type="entry name" value="AMINO ACID TRANSPORTER-RELATED"/>
    <property type="match status" value="1"/>
</dbReference>
<keyword evidence="3 6" id="KW-0812">Transmembrane</keyword>
<feature type="transmembrane region" description="Helical" evidence="6">
    <location>
        <begin position="12"/>
        <end position="36"/>
    </location>
</feature>
<evidence type="ECO:0000313" key="8">
    <source>
        <dbReference type="Proteomes" id="UP000288983"/>
    </source>
</evidence>
<keyword evidence="2" id="KW-1003">Cell membrane</keyword>
<feature type="transmembrane region" description="Helical" evidence="6">
    <location>
        <begin position="412"/>
        <end position="433"/>
    </location>
</feature>
<feature type="transmembrane region" description="Helical" evidence="6">
    <location>
        <begin position="272"/>
        <end position="299"/>
    </location>
</feature>
<keyword evidence="4 6" id="KW-1133">Transmembrane helix</keyword>
<feature type="transmembrane region" description="Helical" evidence="6">
    <location>
        <begin position="120"/>
        <end position="138"/>
    </location>
</feature>
<protein>
    <submittedName>
        <fullName evidence="7">Amino acid transporter</fullName>
    </submittedName>
</protein>
<feature type="transmembrane region" description="Helical" evidence="6">
    <location>
        <begin position="223"/>
        <end position="243"/>
    </location>
</feature>
<dbReference type="Proteomes" id="UP000288983">
    <property type="component" value="Unassembled WGS sequence"/>
</dbReference>
<dbReference type="OrthoDB" id="9804700at2"/>
<dbReference type="EMBL" id="QJRG01000047">
    <property type="protein sequence ID" value="RWU21366.1"/>
    <property type="molecule type" value="Genomic_DNA"/>
</dbReference>
<comment type="caution">
    <text evidence="7">The sequence shown here is derived from an EMBL/GenBank/DDBJ whole genome shotgun (WGS) entry which is preliminary data.</text>
</comment>
<organism evidence="7 8">
    <name type="scientific">Pseudomonas alkylphenolica</name>
    <dbReference type="NCBI Taxonomy" id="237609"/>
    <lineage>
        <taxon>Bacteria</taxon>
        <taxon>Pseudomonadati</taxon>
        <taxon>Pseudomonadota</taxon>
        <taxon>Gammaproteobacteria</taxon>
        <taxon>Pseudomonadales</taxon>
        <taxon>Pseudomonadaceae</taxon>
        <taxon>Pseudomonas</taxon>
    </lineage>
</organism>
<dbReference type="GO" id="GO:0005886">
    <property type="term" value="C:plasma membrane"/>
    <property type="evidence" value="ECO:0007669"/>
    <property type="project" value="UniProtKB-SubCell"/>
</dbReference>
<dbReference type="PIRSF" id="PIRSF006060">
    <property type="entry name" value="AA_transporter"/>
    <property type="match status" value="1"/>
</dbReference>
<accession>A0A443ZQJ8</accession>
<evidence type="ECO:0000256" key="3">
    <source>
        <dbReference type="ARBA" id="ARBA00022692"/>
    </source>
</evidence>
<dbReference type="InterPro" id="IPR002293">
    <property type="entry name" value="AA/rel_permease1"/>
</dbReference>